<evidence type="ECO:0000313" key="1">
    <source>
        <dbReference type="EMBL" id="RDX98432.1"/>
    </source>
</evidence>
<protein>
    <submittedName>
        <fullName evidence="1">Uncharacterized protein</fullName>
    </submittedName>
</protein>
<reference evidence="1" key="1">
    <citation type="submission" date="2018-05" db="EMBL/GenBank/DDBJ databases">
        <title>Draft genome of Mucuna pruriens seed.</title>
        <authorList>
            <person name="Nnadi N.E."/>
            <person name="Vos R."/>
            <person name="Hasami M.H."/>
            <person name="Devisetty U.K."/>
            <person name="Aguiy J.C."/>
        </authorList>
    </citation>
    <scope>NUCLEOTIDE SEQUENCE [LARGE SCALE GENOMIC DNA]</scope>
    <source>
        <strain evidence="1">JCA_2017</strain>
    </source>
</reference>
<gene>
    <name evidence="1" type="ORF">CR513_18649</name>
</gene>
<dbReference type="AlphaFoldDB" id="A0A371H6I8"/>
<organism evidence="1 2">
    <name type="scientific">Mucuna pruriens</name>
    <name type="common">Velvet bean</name>
    <name type="synonym">Dolichos pruriens</name>
    <dbReference type="NCBI Taxonomy" id="157652"/>
    <lineage>
        <taxon>Eukaryota</taxon>
        <taxon>Viridiplantae</taxon>
        <taxon>Streptophyta</taxon>
        <taxon>Embryophyta</taxon>
        <taxon>Tracheophyta</taxon>
        <taxon>Spermatophyta</taxon>
        <taxon>Magnoliopsida</taxon>
        <taxon>eudicotyledons</taxon>
        <taxon>Gunneridae</taxon>
        <taxon>Pentapetalae</taxon>
        <taxon>rosids</taxon>
        <taxon>fabids</taxon>
        <taxon>Fabales</taxon>
        <taxon>Fabaceae</taxon>
        <taxon>Papilionoideae</taxon>
        <taxon>50 kb inversion clade</taxon>
        <taxon>NPAAA clade</taxon>
        <taxon>indigoferoid/millettioid clade</taxon>
        <taxon>Phaseoleae</taxon>
        <taxon>Mucuna</taxon>
    </lineage>
</organism>
<feature type="non-terminal residue" evidence="1">
    <location>
        <position position="1"/>
    </location>
</feature>
<name>A0A371H6I8_MUCPR</name>
<comment type="caution">
    <text evidence="1">The sequence shown here is derived from an EMBL/GenBank/DDBJ whole genome shotgun (WGS) entry which is preliminary data.</text>
</comment>
<dbReference type="Proteomes" id="UP000257109">
    <property type="component" value="Unassembled WGS sequence"/>
</dbReference>
<proteinExistence type="predicted"/>
<dbReference type="EMBL" id="QJKJ01003455">
    <property type="protein sequence ID" value="RDX98432.1"/>
    <property type="molecule type" value="Genomic_DNA"/>
</dbReference>
<evidence type="ECO:0000313" key="2">
    <source>
        <dbReference type="Proteomes" id="UP000257109"/>
    </source>
</evidence>
<accession>A0A371H6I8</accession>
<keyword evidence="2" id="KW-1185">Reference proteome</keyword>
<sequence length="156" mass="17244">MKHPAEDHSLFGIDLLDEIVEEYLQLNNNSEDIEKFTGGIDEISCLGSDIAGLDFEVELFELLDQVCKQEYLECTNDAKVKVTKAEEPPIAQLATIFTAEMKSAREGQVKEEIKVNSAEQSNNKADTLAETISTNEDQNQVGVEINVPSGFDFEAA</sequence>